<dbReference type="Proteomes" id="UP000886741">
    <property type="component" value="Unassembled WGS sequence"/>
</dbReference>
<dbReference type="SUPFAM" id="SSF53850">
    <property type="entry name" value="Periplasmic binding protein-like II"/>
    <property type="match status" value="1"/>
</dbReference>
<feature type="compositionally biased region" description="Low complexity" evidence="1">
    <location>
        <begin position="31"/>
        <end position="55"/>
    </location>
</feature>
<keyword evidence="2" id="KW-0732">Signal</keyword>
<feature type="region of interest" description="Disordered" evidence="1">
    <location>
        <begin position="31"/>
        <end position="63"/>
    </location>
</feature>
<dbReference type="PROSITE" id="PS51257">
    <property type="entry name" value="PROKAR_LIPOPROTEIN"/>
    <property type="match status" value="1"/>
</dbReference>
<evidence type="ECO:0000256" key="2">
    <source>
        <dbReference type="SAM" id="SignalP"/>
    </source>
</evidence>
<dbReference type="PANTHER" id="PTHR31528:SF3">
    <property type="entry name" value="THIAMINE BIOSYNTHESIS PROTEIN HI_0357-RELATED"/>
    <property type="match status" value="1"/>
</dbReference>
<gene>
    <name evidence="4" type="ORF">IAA83_00525</name>
</gene>
<accession>A0A9D1F7M5</accession>
<evidence type="ECO:0000259" key="3">
    <source>
        <dbReference type="Pfam" id="PF09084"/>
    </source>
</evidence>
<dbReference type="AlphaFoldDB" id="A0A9D1F7M5"/>
<dbReference type="InterPro" id="IPR027939">
    <property type="entry name" value="NMT1/THI5"/>
</dbReference>
<comment type="caution">
    <text evidence="4">The sequence shown here is derived from an EMBL/GenBank/DDBJ whole genome shotgun (WGS) entry which is preliminary data.</text>
</comment>
<dbReference type="InterPro" id="IPR015168">
    <property type="entry name" value="SsuA/THI5"/>
</dbReference>
<reference evidence="4" key="1">
    <citation type="submission" date="2020-10" db="EMBL/GenBank/DDBJ databases">
        <authorList>
            <person name="Gilroy R."/>
        </authorList>
    </citation>
    <scope>NUCLEOTIDE SEQUENCE</scope>
    <source>
        <strain evidence="4">ChiBcec16-1751</strain>
    </source>
</reference>
<dbReference type="EMBL" id="DVJJ01000012">
    <property type="protein sequence ID" value="HIS63839.1"/>
    <property type="molecule type" value="Genomic_DNA"/>
</dbReference>
<evidence type="ECO:0000313" key="5">
    <source>
        <dbReference type="Proteomes" id="UP000886741"/>
    </source>
</evidence>
<feature type="domain" description="SsuA/THI5-like" evidence="3">
    <location>
        <begin position="78"/>
        <end position="294"/>
    </location>
</feature>
<protein>
    <submittedName>
        <fullName evidence="4">ABC transporter substrate-binding protein</fullName>
    </submittedName>
</protein>
<dbReference type="GO" id="GO:0009228">
    <property type="term" value="P:thiamine biosynthetic process"/>
    <property type="evidence" value="ECO:0007669"/>
    <property type="project" value="InterPro"/>
</dbReference>
<reference evidence="4" key="2">
    <citation type="journal article" date="2021" name="PeerJ">
        <title>Extensive microbial diversity within the chicken gut microbiome revealed by metagenomics and culture.</title>
        <authorList>
            <person name="Gilroy R."/>
            <person name="Ravi A."/>
            <person name="Getino M."/>
            <person name="Pursley I."/>
            <person name="Horton D.L."/>
            <person name="Alikhan N.F."/>
            <person name="Baker D."/>
            <person name="Gharbi K."/>
            <person name="Hall N."/>
            <person name="Watson M."/>
            <person name="Adriaenssens E.M."/>
            <person name="Foster-Nyarko E."/>
            <person name="Jarju S."/>
            <person name="Secka A."/>
            <person name="Antonio M."/>
            <person name="Oren A."/>
            <person name="Chaudhuri R.R."/>
            <person name="La Ragione R."/>
            <person name="Hildebrand F."/>
            <person name="Pallen M.J."/>
        </authorList>
    </citation>
    <scope>NUCLEOTIDE SEQUENCE</scope>
    <source>
        <strain evidence="4">ChiBcec16-1751</strain>
    </source>
</reference>
<feature type="chain" id="PRO_5038777709" evidence="2">
    <location>
        <begin position="28"/>
        <end position="369"/>
    </location>
</feature>
<feature type="signal peptide" evidence="2">
    <location>
        <begin position="1"/>
        <end position="27"/>
    </location>
</feature>
<dbReference type="PANTHER" id="PTHR31528">
    <property type="entry name" value="4-AMINO-5-HYDROXYMETHYL-2-METHYLPYRIMIDINE PHOSPHATE SYNTHASE THI11-RELATED"/>
    <property type="match status" value="1"/>
</dbReference>
<sequence>MNLTKRLWALLLALTLVLGLGACGQKAQDTAADEPAATTDEPAAGDAGAETTGEPETTEEQEPAELTEITFVLDWTPNTNHTGVYVAQKMGYFEEAGLTVNVVQPPDGGAEMLVGSGGAQFGVSFQDYIAPALIGEGQLPITAVAAIVQHNTSGIISRKGEGMDTPKGLEGHKYATWDLPVEKATIQQVMEADGGDFSKVELIPSTVTDEVTALETKSVDAIWVYEGWAGVACDVAGLETDYFAFADIDPVFDFYTPVIIANNDYLTEHPDEAKAFLEAVTRGYAYCIENPKEAADILMEAVPELQGSADLIYASQEFLAGEYQADAARWGEFDAARWSGFFQWLNDNQLLDGQVTVDAGFTNDYLPEA</sequence>
<dbReference type="Pfam" id="PF09084">
    <property type="entry name" value="NMT1"/>
    <property type="match status" value="1"/>
</dbReference>
<evidence type="ECO:0000313" key="4">
    <source>
        <dbReference type="EMBL" id="HIS63839.1"/>
    </source>
</evidence>
<evidence type="ECO:0000256" key="1">
    <source>
        <dbReference type="SAM" id="MobiDB-lite"/>
    </source>
</evidence>
<organism evidence="4 5">
    <name type="scientific">Candidatus Avoscillospira avistercoris</name>
    <dbReference type="NCBI Taxonomy" id="2840707"/>
    <lineage>
        <taxon>Bacteria</taxon>
        <taxon>Bacillati</taxon>
        <taxon>Bacillota</taxon>
        <taxon>Clostridia</taxon>
        <taxon>Eubacteriales</taxon>
        <taxon>Oscillospiraceae</taxon>
        <taxon>Oscillospiraceae incertae sedis</taxon>
        <taxon>Candidatus Avoscillospira</taxon>
    </lineage>
</organism>
<proteinExistence type="predicted"/>
<dbReference type="Gene3D" id="3.40.190.10">
    <property type="entry name" value="Periplasmic binding protein-like II"/>
    <property type="match status" value="2"/>
</dbReference>
<name>A0A9D1F7M5_9FIRM</name>